<gene>
    <name evidence="5" type="ORF">CVH13_00165</name>
</gene>
<dbReference type="Gene3D" id="3.30.565.10">
    <property type="entry name" value="Histidine kinase-like ATPase, C-terminal domain"/>
    <property type="match status" value="1"/>
</dbReference>
<dbReference type="InterPro" id="IPR035965">
    <property type="entry name" value="PAS-like_dom_sf"/>
</dbReference>
<dbReference type="PANTHER" id="PTHR24421">
    <property type="entry name" value="NITRATE/NITRITE SENSOR PROTEIN NARX-RELATED"/>
    <property type="match status" value="1"/>
</dbReference>
<dbReference type="SMART" id="SM00387">
    <property type="entry name" value="HATPase_c"/>
    <property type="match status" value="1"/>
</dbReference>
<dbReference type="InterPro" id="IPR050482">
    <property type="entry name" value="Sensor_HK_TwoCompSys"/>
</dbReference>
<dbReference type="Pfam" id="PF02518">
    <property type="entry name" value="HATPase_c"/>
    <property type="match status" value="1"/>
</dbReference>
<dbReference type="AlphaFoldDB" id="A0A2J1E0A0"/>
<dbReference type="InterPro" id="IPR013656">
    <property type="entry name" value="PAS_4"/>
</dbReference>
<name>A0A2J1E0A0_9CHLR</name>
<dbReference type="SUPFAM" id="SSF55874">
    <property type="entry name" value="ATPase domain of HSP90 chaperone/DNA topoisomerase II/histidine kinase"/>
    <property type="match status" value="1"/>
</dbReference>
<dbReference type="InterPro" id="IPR003594">
    <property type="entry name" value="HATPase_dom"/>
</dbReference>
<evidence type="ECO:0000256" key="1">
    <source>
        <dbReference type="ARBA" id="ARBA00022679"/>
    </source>
</evidence>
<evidence type="ECO:0000256" key="3">
    <source>
        <dbReference type="ARBA" id="ARBA00023012"/>
    </source>
</evidence>
<sequence length="356" mass="40327">MLIKIVKFGMRRMRKFSGKWAAKFLDNIPDACFLFNKDLVLVEINAKALEFVGKSYSEIIEIPAIELANGSPAESILKMKRVMATGKPSVSHNVKAWPIAGERYVDVFSFRVETNVGVIVTDVTRRQNLELEIREEKERMKDLALSCIKSQEKERELISCEIHDRVIQLIVASCQLAEHAKSTFNDFTSIETLEKLNTTLKQTLNECRLVSRQIYPSTLAENNLLSLISEELNTLRNEGIESKIVTNFDNNIPKHISEPMYRIFHEAIINIQKHSKASYVRVTLMVNEGVELLITDNGCGFYLGEALGNREHIGIISMQRRAELAGGNFEVESKIGKGTSLKVCIPIEISKDQYVF</sequence>
<dbReference type="GO" id="GO:0016020">
    <property type="term" value="C:membrane"/>
    <property type="evidence" value="ECO:0007669"/>
    <property type="project" value="InterPro"/>
</dbReference>
<dbReference type="Pfam" id="PF08448">
    <property type="entry name" value="PAS_4"/>
    <property type="match status" value="1"/>
</dbReference>
<protein>
    <submittedName>
        <fullName evidence="5">Sensor histidine kinase</fullName>
    </submittedName>
</protein>
<dbReference type="SUPFAM" id="SSF55785">
    <property type="entry name" value="PYP-like sensor domain (PAS domain)"/>
    <property type="match status" value="1"/>
</dbReference>
<reference evidence="5 6" key="1">
    <citation type="journal article" date="2017" name="FEMS Microbiol. Ecol.">
        <title>Reconstructed genomes of novel Dehalococcoides mccartyi strains from 1,2,3,4-tetrachlorodibenzo-p-dioxin-dechlorinating enrichment cultures reveal divergent reductive dehalogenase gene profiles.</title>
        <authorList>
            <person name="Dam H.T."/>
            <person name="Vollmers J."/>
            <person name="Kaster A.K."/>
            <person name="Haggblom M.M."/>
        </authorList>
    </citation>
    <scope>NUCLEOTIDE SEQUENCE [LARGE SCALE GENOMIC DNA]</scope>
    <source>
        <strain evidence="5 6">H1-3-2.001</strain>
    </source>
</reference>
<keyword evidence="2 5" id="KW-0418">Kinase</keyword>
<dbReference type="Gene3D" id="1.20.5.1930">
    <property type="match status" value="1"/>
</dbReference>
<accession>A0A2J1E0A0</accession>
<proteinExistence type="predicted"/>
<keyword evidence="1" id="KW-0808">Transferase</keyword>
<dbReference type="CDD" id="cd16917">
    <property type="entry name" value="HATPase_UhpB-NarQ-NarX-like"/>
    <property type="match status" value="1"/>
</dbReference>
<dbReference type="Proteomes" id="UP000233649">
    <property type="component" value="Unassembled WGS sequence"/>
</dbReference>
<dbReference type="GO" id="GO:0000155">
    <property type="term" value="F:phosphorelay sensor kinase activity"/>
    <property type="evidence" value="ECO:0007669"/>
    <property type="project" value="InterPro"/>
</dbReference>
<comment type="caution">
    <text evidence="5">The sequence shown here is derived from an EMBL/GenBank/DDBJ whole genome shotgun (WGS) entry which is preliminary data.</text>
</comment>
<dbReference type="EMBL" id="PHFD01000056">
    <property type="protein sequence ID" value="PKH47893.1"/>
    <property type="molecule type" value="Genomic_DNA"/>
</dbReference>
<keyword evidence="3" id="KW-0902">Two-component regulatory system</keyword>
<evidence type="ECO:0000313" key="6">
    <source>
        <dbReference type="Proteomes" id="UP000233649"/>
    </source>
</evidence>
<dbReference type="Pfam" id="PF07730">
    <property type="entry name" value="HisKA_3"/>
    <property type="match status" value="1"/>
</dbReference>
<evidence type="ECO:0000256" key="2">
    <source>
        <dbReference type="ARBA" id="ARBA00022777"/>
    </source>
</evidence>
<dbReference type="Gene3D" id="3.30.450.20">
    <property type="entry name" value="PAS domain"/>
    <property type="match status" value="1"/>
</dbReference>
<organism evidence="5 6">
    <name type="scientific">Dehalococcoides mccartyi</name>
    <dbReference type="NCBI Taxonomy" id="61435"/>
    <lineage>
        <taxon>Bacteria</taxon>
        <taxon>Bacillati</taxon>
        <taxon>Chloroflexota</taxon>
        <taxon>Dehalococcoidia</taxon>
        <taxon>Dehalococcoidales</taxon>
        <taxon>Dehalococcoidaceae</taxon>
        <taxon>Dehalococcoides</taxon>
    </lineage>
</organism>
<dbReference type="InterPro" id="IPR011712">
    <property type="entry name" value="Sig_transdc_His_kin_sub3_dim/P"/>
</dbReference>
<evidence type="ECO:0000259" key="4">
    <source>
        <dbReference type="SMART" id="SM00387"/>
    </source>
</evidence>
<evidence type="ECO:0000313" key="5">
    <source>
        <dbReference type="EMBL" id="PKH47893.1"/>
    </source>
</evidence>
<dbReference type="GO" id="GO:0046983">
    <property type="term" value="F:protein dimerization activity"/>
    <property type="evidence" value="ECO:0007669"/>
    <property type="project" value="InterPro"/>
</dbReference>
<dbReference type="InterPro" id="IPR036890">
    <property type="entry name" value="HATPase_C_sf"/>
</dbReference>
<feature type="domain" description="Histidine kinase/HSP90-like ATPase" evidence="4">
    <location>
        <begin position="255"/>
        <end position="349"/>
    </location>
</feature>